<proteinExistence type="predicted"/>
<reference evidence="3 4" key="1">
    <citation type="journal article" date="2015" name="Sci. Rep.">
        <title>Genome of the facultative scuticociliatosis pathogen Pseudocohnilembus persalinus provides insight into its virulence through horizontal gene transfer.</title>
        <authorList>
            <person name="Xiong J."/>
            <person name="Wang G."/>
            <person name="Cheng J."/>
            <person name="Tian M."/>
            <person name="Pan X."/>
            <person name="Warren A."/>
            <person name="Jiang C."/>
            <person name="Yuan D."/>
            <person name="Miao W."/>
        </authorList>
    </citation>
    <scope>NUCLEOTIDE SEQUENCE [LARGE SCALE GENOMIC DNA]</scope>
    <source>
        <strain evidence="3">36N120E</strain>
    </source>
</reference>
<protein>
    <submittedName>
        <fullName evidence="3">Uncharacterized protein</fullName>
    </submittedName>
</protein>
<feature type="region of interest" description="Disordered" evidence="2">
    <location>
        <begin position="272"/>
        <end position="298"/>
    </location>
</feature>
<gene>
    <name evidence="3" type="ORF">PPERSA_09598</name>
</gene>
<keyword evidence="1" id="KW-0175">Coiled coil</keyword>
<evidence type="ECO:0000313" key="3">
    <source>
        <dbReference type="EMBL" id="KRX00992.1"/>
    </source>
</evidence>
<dbReference type="AlphaFoldDB" id="A0A0V0QFV4"/>
<accession>A0A0V0QFV4</accession>
<comment type="caution">
    <text evidence="3">The sequence shown here is derived from an EMBL/GenBank/DDBJ whole genome shotgun (WGS) entry which is preliminary data.</text>
</comment>
<sequence length="341" mass="40352">MKTLQQQQPQIQDLQKQNSIQNRQGISTVIQSGLVSPRTNINTSNTQSVPLRTTHAIQGRQVQSPQRVIMQEKVVQQPIYIEKKVIVENNEKINQLQQEIQSLQSQLQQEIQSHQKTISTKPQQIQIEKVVEKPVYYEKETIKEVEVPVEKKVYVDKEKIVEKPVYIDKERLVYIDKPVYKEKLVYIENEEENKRLKDQISYWKQQAEEWKQKYYELENQEVTYQIVKTKISSNRQNKSTTNIEQQHSYLKSSNNLQNNNIYQSYSNNNLKSSNTIVTHSNNNTYDRSSYRNNKNQFEDQNTYIPLPNTYRQQNSQQQQLYGQKVSSLYSSQNLKNSQTIK</sequence>
<feature type="coiled-coil region" evidence="1">
    <location>
        <begin position="193"/>
        <end position="220"/>
    </location>
</feature>
<organism evidence="3 4">
    <name type="scientific">Pseudocohnilembus persalinus</name>
    <name type="common">Ciliate</name>
    <dbReference type="NCBI Taxonomy" id="266149"/>
    <lineage>
        <taxon>Eukaryota</taxon>
        <taxon>Sar</taxon>
        <taxon>Alveolata</taxon>
        <taxon>Ciliophora</taxon>
        <taxon>Intramacronucleata</taxon>
        <taxon>Oligohymenophorea</taxon>
        <taxon>Scuticociliatia</taxon>
        <taxon>Philasterida</taxon>
        <taxon>Pseudocohnilembidae</taxon>
        <taxon>Pseudocohnilembus</taxon>
    </lineage>
</organism>
<evidence type="ECO:0000256" key="1">
    <source>
        <dbReference type="SAM" id="Coils"/>
    </source>
</evidence>
<evidence type="ECO:0000313" key="4">
    <source>
        <dbReference type="Proteomes" id="UP000054937"/>
    </source>
</evidence>
<feature type="coiled-coil region" evidence="1">
    <location>
        <begin position="86"/>
        <end position="113"/>
    </location>
</feature>
<dbReference type="EMBL" id="LDAU01000180">
    <property type="protein sequence ID" value="KRX00992.1"/>
    <property type="molecule type" value="Genomic_DNA"/>
</dbReference>
<name>A0A0V0QFV4_PSEPJ</name>
<evidence type="ECO:0000256" key="2">
    <source>
        <dbReference type="SAM" id="MobiDB-lite"/>
    </source>
</evidence>
<dbReference type="Proteomes" id="UP000054937">
    <property type="component" value="Unassembled WGS sequence"/>
</dbReference>
<dbReference type="InParanoid" id="A0A0V0QFV4"/>
<keyword evidence="4" id="KW-1185">Reference proteome</keyword>